<dbReference type="InterPro" id="IPR001653">
    <property type="entry name" value="DAP_epimerase_DapF"/>
</dbReference>
<dbReference type="PANTHER" id="PTHR31689:SF0">
    <property type="entry name" value="DIAMINOPIMELATE EPIMERASE"/>
    <property type="match status" value="1"/>
</dbReference>
<keyword evidence="5 8" id="KW-0457">Lysine biosynthesis</keyword>
<comment type="catalytic activity">
    <reaction evidence="7 8">
        <text>(2S,6S)-2,6-diaminopimelate = meso-2,6-diaminopimelate</text>
        <dbReference type="Rhea" id="RHEA:15393"/>
        <dbReference type="ChEBI" id="CHEBI:57609"/>
        <dbReference type="ChEBI" id="CHEBI:57791"/>
        <dbReference type="EC" id="5.1.1.7"/>
    </reaction>
</comment>
<keyword evidence="11" id="KW-1185">Reference proteome</keyword>
<dbReference type="SUPFAM" id="SSF54506">
    <property type="entry name" value="Diaminopimelate epimerase-like"/>
    <property type="match status" value="1"/>
</dbReference>
<sequence>METFQFTKMHGLGNNYIYVNMFEENLNEADLPRLAREVANPYTGIGSDGMILICPSEQAPVKMRIFNNDGSEALNCGNGLRCVAKYAYEHQLVSETVFKIETLSGLVEAKIHLSHNQVQAVTVDMGKPRLQKKDIPMDGVPEETVIAENMLFQGETYEITALSMGNPHIIFYIDDIQKAPLTTLGPSVEKDPRFHDGINVEFIEVVNQNELNFRVWERGSGITQACGTGACAAAVASVLNGKSPRGEDIIVHLAGGDLIINWTEQGNVLMTGPAEVIAEGTYHIR</sequence>
<gene>
    <name evidence="8" type="primary">dapF</name>
    <name evidence="10" type="ORF">J9317_16720</name>
</gene>
<comment type="similarity">
    <text evidence="2 8">Belongs to the diaminopimelate epimerase family.</text>
</comment>
<dbReference type="GO" id="GO:0008837">
    <property type="term" value="F:diaminopimelate epimerase activity"/>
    <property type="evidence" value="ECO:0007669"/>
    <property type="project" value="UniProtKB-EC"/>
</dbReference>
<comment type="subunit">
    <text evidence="8">Homodimer.</text>
</comment>
<keyword evidence="8" id="KW-0963">Cytoplasm</keyword>
<dbReference type="HAMAP" id="MF_00197">
    <property type="entry name" value="DAP_epimerase"/>
    <property type="match status" value="1"/>
</dbReference>
<dbReference type="Proteomes" id="UP000682403">
    <property type="component" value="Unassembled WGS sequence"/>
</dbReference>
<evidence type="ECO:0000256" key="2">
    <source>
        <dbReference type="ARBA" id="ARBA00010219"/>
    </source>
</evidence>
<evidence type="ECO:0000256" key="3">
    <source>
        <dbReference type="ARBA" id="ARBA00013080"/>
    </source>
</evidence>
<feature type="binding site" evidence="8">
    <location>
        <begin position="77"/>
        <end position="78"/>
    </location>
    <ligand>
        <name>substrate</name>
    </ligand>
</feature>
<comment type="caution">
    <text evidence="8">Lacks conserved residue(s) required for the propagation of feature annotation.</text>
</comment>
<dbReference type="RefSeq" id="WP_211560549.1">
    <property type="nucleotide sequence ID" value="NZ_JAGVRK010000001.1"/>
</dbReference>
<proteinExistence type="inferred from homology"/>
<feature type="binding site" evidence="8">
    <location>
        <begin position="227"/>
        <end position="228"/>
    </location>
    <ligand>
        <name>substrate</name>
    </ligand>
</feature>
<feature type="site" description="Could be important to modulate the pK values of the two catalytic cysteine residues" evidence="8">
    <location>
        <position position="168"/>
    </location>
</feature>
<feature type="active site" description="Proton acceptor" evidence="8">
    <location>
        <position position="226"/>
    </location>
</feature>
<keyword evidence="6 8" id="KW-0413">Isomerase</keyword>
<dbReference type="PANTHER" id="PTHR31689">
    <property type="entry name" value="DIAMINOPIMELATE EPIMERASE, CHLOROPLASTIC"/>
    <property type="match status" value="1"/>
</dbReference>
<evidence type="ECO:0000256" key="1">
    <source>
        <dbReference type="ARBA" id="ARBA00005196"/>
    </source>
</evidence>
<dbReference type="InterPro" id="IPR018510">
    <property type="entry name" value="DAP_epimerase_AS"/>
</dbReference>
<evidence type="ECO:0000256" key="6">
    <source>
        <dbReference type="ARBA" id="ARBA00023235"/>
    </source>
</evidence>
<feature type="binding site" evidence="8">
    <location>
        <position position="199"/>
    </location>
    <ligand>
        <name>substrate</name>
    </ligand>
</feature>
<dbReference type="Pfam" id="PF01678">
    <property type="entry name" value="DAP_epimerase"/>
    <property type="match status" value="2"/>
</dbReference>
<feature type="binding site" evidence="8">
    <location>
        <position position="14"/>
    </location>
    <ligand>
        <name>substrate</name>
    </ligand>
</feature>
<reference evidence="10 11" key="1">
    <citation type="submission" date="2021-04" db="EMBL/GenBank/DDBJ databases">
        <title>Metabacillus sp. strain KIGAM252 whole genome sequence.</title>
        <authorList>
            <person name="Seo M.-J."/>
            <person name="Cho E.-S."/>
            <person name="Hwang C.Y."/>
            <person name="Yoon D.J."/>
        </authorList>
    </citation>
    <scope>NUCLEOTIDE SEQUENCE [LARGE SCALE GENOMIC DNA]</scope>
    <source>
        <strain evidence="10 11">KIGAM252</strain>
    </source>
</reference>
<evidence type="ECO:0000313" key="10">
    <source>
        <dbReference type="EMBL" id="MBS2970392.1"/>
    </source>
</evidence>
<name>A0ABS5LI19_9BACI</name>
<feature type="binding site" evidence="8">
    <location>
        <position position="67"/>
    </location>
    <ligand>
        <name>substrate</name>
    </ligand>
</feature>
<dbReference type="EC" id="5.1.1.7" evidence="3 8"/>
<accession>A0ABS5LI19</accession>
<evidence type="ECO:0000313" key="11">
    <source>
        <dbReference type="Proteomes" id="UP000682403"/>
    </source>
</evidence>
<comment type="pathway">
    <text evidence="1 8">Amino-acid biosynthesis; L-lysine biosynthesis via DAP pathway; DL-2,6-diaminopimelate from LL-2,6-diaminopimelate: step 1/1.</text>
</comment>
<feature type="binding site" evidence="8">
    <location>
        <begin position="217"/>
        <end position="218"/>
    </location>
    <ligand>
        <name>substrate</name>
    </ligand>
</feature>
<evidence type="ECO:0000256" key="9">
    <source>
        <dbReference type="PROSITE-ProRule" id="PRU10125"/>
    </source>
</evidence>
<organism evidence="10 11">
    <name type="scientific">Metabacillus flavus</name>
    <dbReference type="NCBI Taxonomy" id="2823519"/>
    <lineage>
        <taxon>Bacteria</taxon>
        <taxon>Bacillati</taxon>
        <taxon>Bacillota</taxon>
        <taxon>Bacilli</taxon>
        <taxon>Bacillales</taxon>
        <taxon>Bacillaceae</taxon>
        <taxon>Metabacillus</taxon>
    </lineage>
</organism>
<feature type="active site" evidence="9">
    <location>
        <position position="76"/>
    </location>
</feature>
<comment type="function">
    <text evidence="8">Catalyzes the stereoinversion of LL-2,6-diaminopimelate (L,L-DAP) to meso-diaminopimelate (meso-DAP), a precursor of L-lysine and an essential component of the bacterial peptidoglycan.</text>
</comment>
<dbReference type="EMBL" id="JAGVRK010000001">
    <property type="protein sequence ID" value="MBS2970392.1"/>
    <property type="molecule type" value="Genomic_DNA"/>
</dbReference>
<evidence type="ECO:0000256" key="8">
    <source>
        <dbReference type="HAMAP-Rule" id="MF_00197"/>
    </source>
</evidence>
<comment type="subcellular location">
    <subcellularLocation>
        <location evidence="8">Cytoplasm</location>
    </subcellularLocation>
</comment>
<feature type="site" description="Could be important to modulate the pK values of the two catalytic cysteine residues" evidence="8">
    <location>
        <position position="217"/>
    </location>
</feature>
<protein>
    <recommendedName>
        <fullName evidence="3 8">Diaminopimelate epimerase</fullName>
        <shortName evidence="8">DAP epimerase</shortName>
        <ecNumber evidence="3 8">5.1.1.7</ecNumber>
    </recommendedName>
    <alternativeName>
        <fullName evidence="8">PLP-independent amino acid racemase</fullName>
    </alternativeName>
</protein>
<dbReference type="Gene3D" id="3.10.310.10">
    <property type="entry name" value="Diaminopimelate Epimerase, Chain A, domain 1"/>
    <property type="match status" value="2"/>
</dbReference>
<comment type="caution">
    <text evidence="10">The sequence shown here is derived from an EMBL/GenBank/DDBJ whole genome shotgun (WGS) entry which is preliminary data.</text>
</comment>
<feature type="active site" description="Proton donor" evidence="8">
    <location>
        <position position="76"/>
    </location>
</feature>
<dbReference type="NCBIfam" id="TIGR00652">
    <property type="entry name" value="DapF"/>
    <property type="match status" value="1"/>
</dbReference>
<dbReference type="PROSITE" id="PS01326">
    <property type="entry name" value="DAP_EPIMERASE"/>
    <property type="match status" value="1"/>
</dbReference>
<evidence type="ECO:0000256" key="4">
    <source>
        <dbReference type="ARBA" id="ARBA00022605"/>
    </source>
</evidence>
<feature type="binding site" evidence="8">
    <location>
        <position position="166"/>
    </location>
    <ligand>
        <name>substrate</name>
    </ligand>
</feature>
<keyword evidence="4 8" id="KW-0028">Amino-acid biosynthesis</keyword>
<evidence type="ECO:0000256" key="5">
    <source>
        <dbReference type="ARBA" id="ARBA00023154"/>
    </source>
</evidence>
<evidence type="ECO:0000256" key="7">
    <source>
        <dbReference type="ARBA" id="ARBA00051712"/>
    </source>
</evidence>